<dbReference type="OrthoDB" id="5957665at2759"/>
<dbReference type="Proteomes" id="UP000515159">
    <property type="component" value="Chromosome 3"/>
</dbReference>
<dbReference type="InterPro" id="IPR019749">
    <property type="entry name" value="Band_41_domain"/>
</dbReference>
<dbReference type="PANTHER" id="PTHR13429:SF7">
    <property type="entry name" value="FERM DOMAIN-CONTAINING PROTEIN 1"/>
    <property type="match status" value="1"/>
</dbReference>
<dbReference type="PANTHER" id="PTHR13429">
    <property type="entry name" value="FERM DOMAIN (PROTEIN4.1-EZRIN-RADIXIN-MOESIN) FAMILY"/>
    <property type="match status" value="1"/>
</dbReference>
<sequence>MPEHGKRIVCVLLPNRKQLRITVEMKATGRELFIKVCDLMQIRDSHFFGLSVVKNNEYIFMDLEQKLSKYFTKKWKQEGNFGTDKFRPPFLAFFRVQYYVENGTIISSKTARHLYYCSLKDQILRSCCTHREEVYFFLAAYGLQADLGNYKKNVHVGRYFEPESYFPQWVIAKRGTEYILRHTPEIHGEQQGFTVKKAVLKFIKDSCLLEDVPIHYYRLHKDKKETCQTVVLGLTLRGIRIYQDVNHVRQLLYDFHWSTIRKFTFLGKKFIIQSDDLPSAQKLVYYTGCPFRSRYLLQLLSNSHRFHLNVQPIMMQIRKREDAEEKECYREVYISDTFEMGIDQLDKHSHKSGSNKDGVQNDCLFQQSTDKHISSYSSGRDTSSRQQMSVEHTFRMDHAYQKEKSCYSTIGHWSLQINSCWKDRLANDVQYDEIELSVDEPEEVLVDDPWDFTQIKDAVDEKSVDSSVLDEEFWEEVVLSVDEPDEFLVDNPWRNIQIKVTLEENAADSCDLI</sequence>
<dbReference type="Gene3D" id="2.30.29.30">
    <property type="entry name" value="Pleckstrin-homology domain (PH domain)/Phosphotyrosine-binding domain (PTB)"/>
    <property type="match status" value="1"/>
</dbReference>
<dbReference type="RefSeq" id="XP_033791262.1">
    <property type="nucleotide sequence ID" value="XM_033935371.1"/>
</dbReference>
<proteinExistence type="predicted"/>
<dbReference type="InterPro" id="IPR047145">
    <property type="entry name" value="FRMD6-like"/>
</dbReference>
<dbReference type="AlphaFoldDB" id="A0A6P8QXI4"/>
<dbReference type="Gene3D" id="1.20.80.10">
    <property type="match status" value="1"/>
</dbReference>
<dbReference type="InterPro" id="IPR014352">
    <property type="entry name" value="FERM/acyl-CoA-bd_prot_sf"/>
</dbReference>
<dbReference type="KEGG" id="gsh:117356310"/>
<dbReference type="GO" id="GO:0098592">
    <property type="term" value="C:cytoplasmic side of apical plasma membrane"/>
    <property type="evidence" value="ECO:0007669"/>
    <property type="project" value="TreeGrafter"/>
</dbReference>
<dbReference type="InterPro" id="IPR029071">
    <property type="entry name" value="Ubiquitin-like_domsf"/>
</dbReference>
<dbReference type="SMART" id="SM00295">
    <property type="entry name" value="B41"/>
    <property type="match status" value="1"/>
</dbReference>
<dbReference type="SMART" id="SM01196">
    <property type="entry name" value="FERM_C"/>
    <property type="match status" value="1"/>
</dbReference>
<reference evidence="3 4" key="1">
    <citation type="submission" date="2025-04" db="UniProtKB">
        <authorList>
            <consortium name="RefSeq"/>
        </authorList>
    </citation>
    <scope>IDENTIFICATION</scope>
</reference>
<dbReference type="InterPro" id="IPR035963">
    <property type="entry name" value="FERM_2"/>
</dbReference>
<dbReference type="Pfam" id="PF00373">
    <property type="entry name" value="FERM_M"/>
    <property type="match status" value="1"/>
</dbReference>
<gene>
    <name evidence="3 4" type="primary">LOC117356310</name>
</gene>
<dbReference type="RefSeq" id="XP_033791261.1">
    <property type="nucleotide sequence ID" value="XM_033935370.1"/>
</dbReference>
<evidence type="ECO:0000313" key="2">
    <source>
        <dbReference type="Proteomes" id="UP000515159"/>
    </source>
</evidence>
<dbReference type="InterPro" id="IPR018979">
    <property type="entry name" value="FERM_N"/>
</dbReference>
<dbReference type="InterPro" id="IPR011993">
    <property type="entry name" value="PH-like_dom_sf"/>
</dbReference>
<evidence type="ECO:0000313" key="3">
    <source>
        <dbReference type="RefSeq" id="XP_033791261.1"/>
    </source>
</evidence>
<dbReference type="Pfam" id="PF09380">
    <property type="entry name" value="FERM_C"/>
    <property type="match status" value="1"/>
</dbReference>
<dbReference type="SUPFAM" id="SSF47031">
    <property type="entry name" value="Second domain of FERM"/>
    <property type="match status" value="1"/>
</dbReference>
<dbReference type="GeneID" id="117356310"/>
<feature type="domain" description="FERM" evidence="1">
    <location>
        <begin position="7"/>
        <end position="311"/>
    </location>
</feature>
<evidence type="ECO:0000259" key="1">
    <source>
        <dbReference type="PROSITE" id="PS50057"/>
    </source>
</evidence>
<dbReference type="SUPFAM" id="SSF50729">
    <property type="entry name" value="PH domain-like"/>
    <property type="match status" value="1"/>
</dbReference>
<accession>A0A6P8QXI4</accession>
<dbReference type="CDD" id="cd13185">
    <property type="entry name" value="FERM_C_FRMD1_FRMD6"/>
    <property type="match status" value="1"/>
</dbReference>
<dbReference type="InterPro" id="IPR000299">
    <property type="entry name" value="FERM_domain"/>
</dbReference>
<protein>
    <submittedName>
        <fullName evidence="3 4">FERM domain-containing protein 6-like isoform X1</fullName>
    </submittedName>
</protein>
<keyword evidence="2" id="KW-1185">Reference proteome</keyword>
<dbReference type="InterPro" id="IPR018980">
    <property type="entry name" value="FERM_PH-like_C"/>
</dbReference>
<dbReference type="Pfam" id="PF09379">
    <property type="entry name" value="FERM_N"/>
    <property type="match status" value="1"/>
</dbReference>
<organism evidence="2 3">
    <name type="scientific">Geotrypetes seraphini</name>
    <name type="common">Gaboon caecilian</name>
    <name type="synonym">Caecilia seraphini</name>
    <dbReference type="NCBI Taxonomy" id="260995"/>
    <lineage>
        <taxon>Eukaryota</taxon>
        <taxon>Metazoa</taxon>
        <taxon>Chordata</taxon>
        <taxon>Craniata</taxon>
        <taxon>Vertebrata</taxon>
        <taxon>Euteleostomi</taxon>
        <taxon>Amphibia</taxon>
        <taxon>Gymnophiona</taxon>
        <taxon>Geotrypetes</taxon>
    </lineage>
</organism>
<evidence type="ECO:0000313" key="4">
    <source>
        <dbReference type="RefSeq" id="XP_033791262.1"/>
    </source>
</evidence>
<dbReference type="InterPro" id="IPR041781">
    <property type="entry name" value="FRMD6-FERM_C"/>
</dbReference>
<dbReference type="Gene3D" id="3.10.20.90">
    <property type="entry name" value="Phosphatidylinositol 3-kinase Catalytic Subunit, Chain A, domain 1"/>
    <property type="match status" value="1"/>
</dbReference>
<name>A0A6P8QXI4_GEOSA</name>
<dbReference type="PROSITE" id="PS50057">
    <property type="entry name" value="FERM_3"/>
    <property type="match status" value="1"/>
</dbReference>
<dbReference type="InterPro" id="IPR019748">
    <property type="entry name" value="FERM_central"/>
</dbReference>
<dbReference type="CDD" id="cd14473">
    <property type="entry name" value="FERM_B-lobe"/>
    <property type="match status" value="1"/>
</dbReference>
<dbReference type="SUPFAM" id="SSF54236">
    <property type="entry name" value="Ubiquitin-like"/>
    <property type="match status" value="1"/>
</dbReference>
<dbReference type="GO" id="GO:0035332">
    <property type="term" value="P:positive regulation of hippo signaling"/>
    <property type="evidence" value="ECO:0007669"/>
    <property type="project" value="TreeGrafter"/>
</dbReference>